<dbReference type="InterPro" id="IPR000873">
    <property type="entry name" value="AMP-dep_synth/lig_dom"/>
</dbReference>
<dbReference type="RefSeq" id="XP_013266035.1">
    <property type="nucleotide sequence ID" value="XM_013410581.1"/>
</dbReference>
<dbReference type="PROSITE" id="PS00455">
    <property type="entry name" value="AMP_BINDING"/>
    <property type="match status" value="1"/>
</dbReference>
<accession>A0A072Q695</accession>
<dbReference type="PANTHER" id="PTHR42921">
    <property type="entry name" value="ACETOACETYL-COA SYNTHETASE"/>
    <property type="match status" value="1"/>
</dbReference>
<gene>
    <name evidence="2" type="ORF">A1O9_01423</name>
</gene>
<reference evidence="2 3" key="1">
    <citation type="submission" date="2013-03" db="EMBL/GenBank/DDBJ databases">
        <title>The Genome Sequence of Exophiala aquamarina CBS 119918.</title>
        <authorList>
            <consortium name="The Broad Institute Genomics Platform"/>
            <person name="Cuomo C."/>
            <person name="de Hoog S."/>
            <person name="Gorbushina A."/>
            <person name="Walker B."/>
            <person name="Young S.K."/>
            <person name="Zeng Q."/>
            <person name="Gargeya S."/>
            <person name="Fitzgerald M."/>
            <person name="Haas B."/>
            <person name="Abouelleil A."/>
            <person name="Allen A.W."/>
            <person name="Alvarado L."/>
            <person name="Arachchi H.M."/>
            <person name="Berlin A.M."/>
            <person name="Chapman S.B."/>
            <person name="Gainer-Dewar J."/>
            <person name="Goldberg J."/>
            <person name="Griggs A."/>
            <person name="Gujja S."/>
            <person name="Hansen M."/>
            <person name="Howarth C."/>
            <person name="Imamovic A."/>
            <person name="Ireland A."/>
            <person name="Larimer J."/>
            <person name="McCowan C."/>
            <person name="Murphy C."/>
            <person name="Pearson M."/>
            <person name="Poon T.W."/>
            <person name="Priest M."/>
            <person name="Roberts A."/>
            <person name="Saif S."/>
            <person name="Shea T."/>
            <person name="Sisk P."/>
            <person name="Sykes S."/>
            <person name="Wortman J."/>
            <person name="Nusbaum C."/>
            <person name="Birren B."/>
        </authorList>
    </citation>
    <scope>NUCLEOTIDE SEQUENCE [LARGE SCALE GENOMIC DNA]</scope>
    <source>
        <strain evidence="2 3">CBS 119918</strain>
    </source>
</reference>
<dbReference type="HOGENOM" id="CLU_000022_3_3_1"/>
<evidence type="ECO:0000259" key="1">
    <source>
        <dbReference type="Pfam" id="PF00501"/>
    </source>
</evidence>
<proteinExistence type="predicted"/>
<dbReference type="Proteomes" id="UP000027920">
    <property type="component" value="Unassembled WGS sequence"/>
</dbReference>
<evidence type="ECO:0000313" key="2">
    <source>
        <dbReference type="EMBL" id="KEF63445.1"/>
    </source>
</evidence>
<protein>
    <recommendedName>
        <fullName evidence="1">AMP-dependent synthetase/ligase domain-containing protein</fullName>
    </recommendedName>
</protein>
<dbReference type="EMBL" id="AMGV01000001">
    <property type="protein sequence ID" value="KEF63445.1"/>
    <property type="molecule type" value="Genomic_DNA"/>
</dbReference>
<feature type="domain" description="AMP-dependent synthetase/ligase" evidence="1">
    <location>
        <begin position="9"/>
        <end position="382"/>
    </location>
</feature>
<dbReference type="Gene3D" id="3.30.300.30">
    <property type="match status" value="1"/>
</dbReference>
<dbReference type="InterPro" id="IPR020845">
    <property type="entry name" value="AMP-binding_CS"/>
</dbReference>
<dbReference type="InterPro" id="IPR042099">
    <property type="entry name" value="ANL_N_sf"/>
</dbReference>
<dbReference type="AlphaFoldDB" id="A0A072Q695"/>
<dbReference type="OrthoDB" id="10253869at2759"/>
<keyword evidence="3" id="KW-1185">Reference proteome</keyword>
<dbReference type="GO" id="GO:0030729">
    <property type="term" value="F:acetoacetate-CoA ligase activity"/>
    <property type="evidence" value="ECO:0007669"/>
    <property type="project" value="TreeGrafter"/>
</dbReference>
<dbReference type="STRING" id="1182545.A0A072Q695"/>
<dbReference type="SUPFAM" id="SSF56801">
    <property type="entry name" value="Acetyl-CoA synthetase-like"/>
    <property type="match status" value="1"/>
</dbReference>
<dbReference type="InterPro" id="IPR045851">
    <property type="entry name" value="AMP-bd_C_sf"/>
</dbReference>
<sequence length="593" mass="65018">MLSRKQTGTAVIDMVEGNLFDPEKYSWNELRGLVKRYANALRASDAVKGDIVALVGGNCVRSLALLLATTAIGVVFSSFATDIGEKALDDRLGVLRPRFVFAESGYSYNGKTIDISRKISSAYANLRQQGKCELVVIGPTESVQGTPTSFDDFINRGEGAELVYEQLPFESPAVVMFSSGTTGVPKGIVHSHGGLLMVGLKEYVLHNNLGPEDVHFHFSGIGWTLWNISIGALFTGSTLVLYDGSPFYPSPERFLEGVFAQGLTSFGAGPRYYSELQKRNIKPYDLKILPPKLHTILSTGALLTPALATWLVSAFGAENNICQLSMSGGTELCGSFLHGTRSLPSYPGELAVKSLGMDVAVYSAEGTELPDGESGELVCRKPFPNMPAMFLNDEKRERYYNSYFSNFPHVWTHGDFIQVNPETRGIYVLGRSDGVLNPSGIRFGSSEIYNITSMPQFTSSILDAIVVGQQRVKPPMYSDPTESVVLFIRCTPSASSGTLTPNPKLVKQLNDAIAKDLTRRHVPAYIFEAPEIPYNANGKKLEIQLKAVLCGGREALEKLKTTKEEKALLVWYVKFFEVEKIVKEQEGRRGAKL</sequence>
<dbReference type="Pfam" id="PF00501">
    <property type="entry name" value="AMP-binding"/>
    <property type="match status" value="1"/>
</dbReference>
<dbReference type="PANTHER" id="PTHR42921:SF4">
    <property type="entry name" value="ACETOACETYL-COA SYNTHASE (AFU_ORTHOLOGUE AFUA_8G04770)"/>
    <property type="match status" value="1"/>
</dbReference>
<evidence type="ECO:0000313" key="3">
    <source>
        <dbReference type="Proteomes" id="UP000027920"/>
    </source>
</evidence>
<dbReference type="GeneID" id="25276369"/>
<dbReference type="Gene3D" id="3.40.50.12780">
    <property type="entry name" value="N-terminal domain of ligase-like"/>
    <property type="match status" value="1"/>
</dbReference>
<name>A0A072Q695_9EURO</name>
<comment type="caution">
    <text evidence="2">The sequence shown here is derived from an EMBL/GenBank/DDBJ whole genome shotgun (WGS) entry which is preliminary data.</text>
</comment>
<organism evidence="2 3">
    <name type="scientific">Exophiala aquamarina CBS 119918</name>
    <dbReference type="NCBI Taxonomy" id="1182545"/>
    <lineage>
        <taxon>Eukaryota</taxon>
        <taxon>Fungi</taxon>
        <taxon>Dikarya</taxon>
        <taxon>Ascomycota</taxon>
        <taxon>Pezizomycotina</taxon>
        <taxon>Eurotiomycetes</taxon>
        <taxon>Chaetothyriomycetidae</taxon>
        <taxon>Chaetothyriales</taxon>
        <taxon>Herpotrichiellaceae</taxon>
        <taxon>Exophiala</taxon>
    </lineage>
</organism>
<dbReference type="VEuPathDB" id="FungiDB:A1O9_01423"/>